<dbReference type="PANTHER" id="PTHR47331">
    <property type="entry name" value="PHD-TYPE DOMAIN-CONTAINING PROTEIN"/>
    <property type="match status" value="1"/>
</dbReference>
<feature type="domain" description="DUF5641" evidence="2">
    <location>
        <begin position="568"/>
        <end position="660"/>
    </location>
</feature>
<dbReference type="AlphaFoldDB" id="A0A182R2Y0"/>
<dbReference type="InterPro" id="IPR036397">
    <property type="entry name" value="RNaseH_sf"/>
</dbReference>
<dbReference type="SUPFAM" id="SSF56672">
    <property type="entry name" value="DNA/RNA polymerases"/>
    <property type="match status" value="1"/>
</dbReference>
<dbReference type="InterPro" id="IPR041588">
    <property type="entry name" value="Integrase_H2C2"/>
</dbReference>
<organism evidence="3">
    <name type="scientific">Anopheles funestus</name>
    <name type="common">African malaria mosquito</name>
    <dbReference type="NCBI Taxonomy" id="62324"/>
    <lineage>
        <taxon>Eukaryota</taxon>
        <taxon>Metazoa</taxon>
        <taxon>Ecdysozoa</taxon>
        <taxon>Arthropoda</taxon>
        <taxon>Hexapoda</taxon>
        <taxon>Insecta</taxon>
        <taxon>Pterygota</taxon>
        <taxon>Neoptera</taxon>
        <taxon>Endopterygota</taxon>
        <taxon>Diptera</taxon>
        <taxon>Nematocera</taxon>
        <taxon>Culicoidea</taxon>
        <taxon>Culicidae</taxon>
        <taxon>Anophelinae</taxon>
        <taxon>Anopheles</taxon>
    </lineage>
</organism>
<dbReference type="STRING" id="62324.A0A182R2Y0"/>
<dbReference type="SUPFAM" id="SSF53098">
    <property type="entry name" value="Ribonuclease H-like"/>
    <property type="match status" value="1"/>
</dbReference>
<accession>A0A182R2Y0</accession>
<dbReference type="InterPro" id="IPR043502">
    <property type="entry name" value="DNA/RNA_pol_sf"/>
</dbReference>
<dbReference type="Pfam" id="PF05380">
    <property type="entry name" value="Peptidase_A17"/>
    <property type="match status" value="1"/>
</dbReference>
<evidence type="ECO:0000259" key="2">
    <source>
        <dbReference type="Pfam" id="PF18701"/>
    </source>
</evidence>
<protein>
    <recommendedName>
        <fullName evidence="4">Integrase catalytic domain-containing protein</fullName>
    </recommendedName>
</protein>
<proteinExistence type="predicted"/>
<dbReference type="VEuPathDB" id="VectorBase:AFUN2_001427"/>
<sequence>MKDRKAFKWDDELPDSMKSEWIEFISHVPRLVTITDHVNIQLPGFCDASELGYGACVYLRSSNGPGETISRLYVSKSKITPLDSKHTIAKLELCGAYLLSKLLNKVLRSSALGVSTYCWTDSMAVIHCLRPSPNRWKTFVANRVSEIQRLTSDFEWKHVPGVDNPADAVYRGRWPMELLNDHVWWYGLQWLVMPENNWPEFMDEQQTVSDAMLEAKTIAVALYQEESFVNRVINRCETLSKACSMTLLSFYRGIGKQKEARDINITLSKASKDTSNKNDANEFEDDYERLQKRLPVGKSSPLRLLSPVMCEDGIICVGGRLSNAELRLTVRHPIVIPRHRLARLIANHYHQMMLHGGMQLTTNTINQRYWITHGRNVVKRANRSCVRCARCQPRLMRQPMGDLPLERARQSRPFAIVGVAYAGPLYLQGSRWRADNIKGYAPVFVCFVTKAVHFELVSELTTLAFLAALRRFVARRGLVKQIFSDNGTNFPGAAYHLRELFNLLQTQTHQDETTAWCYGRGIEWSFSPPAAPHFGGLFGGHFLVGENMGVIPDVNLEEIIVDRLNHGRQVQSYMQRKWRRSEYLEYLQLLQRRNKWVKPAQTLKPGMIVASQEDNTPVSRWPLAKIAGTHPGKENIVRVVILNNGNGRTNRRPVTKLAVLPVQDEQ</sequence>
<dbReference type="InterPro" id="IPR040676">
    <property type="entry name" value="DUF5641"/>
</dbReference>
<dbReference type="InterPro" id="IPR012337">
    <property type="entry name" value="RNaseH-like_sf"/>
</dbReference>
<reference evidence="3" key="1">
    <citation type="submission" date="2020-05" db="UniProtKB">
        <authorList>
            <consortium name="EnsemblMetazoa"/>
        </authorList>
    </citation>
    <scope>IDENTIFICATION</scope>
    <source>
        <strain evidence="3">FUMOZ</strain>
    </source>
</reference>
<dbReference type="GO" id="GO:0071897">
    <property type="term" value="P:DNA biosynthetic process"/>
    <property type="evidence" value="ECO:0007669"/>
    <property type="project" value="UniProtKB-ARBA"/>
</dbReference>
<dbReference type="InterPro" id="IPR008042">
    <property type="entry name" value="Retrotrans_Pao"/>
</dbReference>
<dbReference type="EnsemblMetazoa" id="AFUN000521-RA">
    <property type="protein sequence ID" value="AFUN000521-PA"/>
    <property type="gene ID" value="AFUN000521"/>
</dbReference>
<dbReference type="VEuPathDB" id="VectorBase:AFUN000521"/>
<dbReference type="Pfam" id="PF18701">
    <property type="entry name" value="DUF5641"/>
    <property type="match status" value="1"/>
</dbReference>
<dbReference type="Gene3D" id="3.30.420.10">
    <property type="entry name" value="Ribonuclease H-like superfamily/Ribonuclease H"/>
    <property type="match status" value="1"/>
</dbReference>
<feature type="domain" description="Integrase zinc-binding" evidence="1">
    <location>
        <begin position="339"/>
        <end position="394"/>
    </location>
</feature>
<dbReference type="GO" id="GO:0003676">
    <property type="term" value="F:nucleic acid binding"/>
    <property type="evidence" value="ECO:0007669"/>
    <property type="project" value="InterPro"/>
</dbReference>
<evidence type="ECO:0000259" key="1">
    <source>
        <dbReference type="Pfam" id="PF17921"/>
    </source>
</evidence>
<evidence type="ECO:0008006" key="4">
    <source>
        <dbReference type="Google" id="ProtNLM"/>
    </source>
</evidence>
<dbReference type="PANTHER" id="PTHR47331:SF1">
    <property type="entry name" value="GAG-LIKE PROTEIN"/>
    <property type="match status" value="1"/>
</dbReference>
<dbReference type="GO" id="GO:0042575">
    <property type="term" value="C:DNA polymerase complex"/>
    <property type="evidence" value="ECO:0007669"/>
    <property type="project" value="UniProtKB-ARBA"/>
</dbReference>
<evidence type="ECO:0000313" key="3">
    <source>
        <dbReference type="EnsemblMetazoa" id="AFUN000521-PA"/>
    </source>
</evidence>
<name>A0A182R2Y0_ANOFN</name>
<dbReference type="Pfam" id="PF17921">
    <property type="entry name" value="Integrase_H2C2"/>
    <property type="match status" value="1"/>
</dbReference>
<dbReference type="Gene3D" id="1.10.340.70">
    <property type="match status" value="1"/>
</dbReference>